<dbReference type="GO" id="GO:0000976">
    <property type="term" value="F:transcription cis-regulatory region binding"/>
    <property type="evidence" value="ECO:0007669"/>
    <property type="project" value="TreeGrafter"/>
</dbReference>
<dbReference type="AlphaFoldDB" id="A0AAU8N9I5"/>
<name>A0AAU8N9I5_9BACL</name>
<dbReference type="SUPFAM" id="SSF53822">
    <property type="entry name" value="Periplasmic binding protein-like I"/>
    <property type="match status" value="1"/>
</dbReference>
<dbReference type="InterPro" id="IPR010982">
    <property type="entry name" value="Lambda_DNA-bd_dom_sf"/>
</dbReference>
<evidence type="ECO:0000256" key="3">
    <source>
        <dbReference type="ARBA" id="ARBA00023163"/>
    </source>
</evidence>
<dbReference type="PANTHER" id="PTHR30146:SF105">
    <property type="entry name" value="CATABOLITE CONTROL PROTEIN B"/>
    <property type="match status" value="1"/>
</dbReference>
<dbReference type="Pfam" id="PF00356">
    <property type="entry name" value="LacI"/>
    <property type="match status" value="1"/>
</dbReference>
<dbReference type="Gene3D" id="1.10.260.40">
    <property type="entry name" value="lambda repressor-like DNA-binding domains"/>
    <property type="match status" value="1"/>
</dbReference>
<evidence type="ECO:0000256" key="1">
    <source>
        <dbReference type="ARBA" id="ARBA00023015"/>
    </source>
</evidence>
<dbReference type="InterPro" id="IPR046335">
    <property type="entry name" value="LacI/GalR-like_sensor"/>
</dbReference>
<dbReference type="PANTHER" id="PTHR30146">
    <property type="entry name" value="LACI-RELATED TRANSCRIPTIONAL REPRESSOR"/>
    <property type="match status" value="1"/>
</dbReference>
<dbReference type="CDD" id="cd01392">
    <property type="entry name" value="HTH_LacI"/>
    <property type="match status" value="1"/>
</dbReference>
<dbReference type="PROSITE" id="PS50932">
    <property type="entry name" value="HTH_LACI_2"/>
    <property type="match status" value="1"/>
</dbReference>
<reference evidence="5" key="1">
    <citation type="submission" date="2024-05" db="EMBL/GenBank/DDBJ databases">
        <title>Draft genome assemblies of 36 bacteria isolated from hibernating arctic ground squirrels.</title>
        <authorList>
            <person name="McKee H."/>
            <person name="Mullen L."/>
            <person name="Drown D.M."/>
            <person name="Duddleston K.N."/>
        </authorList>
    </citation>
    <scope>NUCLEOTIDE SEQUENCE</scope>
    <source>
        <strain evidence="5">AN1007</strain>
    </source>
</reference>
<dbReference type="InterPro" id="IPR028082">
    <property type="entry name" value="Peripla_BP_I"/>
</dbReference>
<gene>
    <name evidence="5" type="ORF">ABXS70_20830</name>
</gene>
<dbReference type="EMBL" id="CP159992">
    <property type="protein sequence ID" value="XCP93631.1"/>
    <property type="molecule type" value="Genomic_DNA"/>
</dbReference>
<dbReference type="CDD" id="cd06267">
    <property type="entry name" value="PBP1_LacI_sugar_binding-like"/>
    <property type="match status" value="1"/>
</dbReference>
<dbReference type="RefSeq" id="WP_342554464.1">
    <property type="nucleotide sequence ID" value="NZ_CP159992.1"/>
</dbReference>
<accession>A0AAU8N9I5</accession>
<dbReference type="GO" id="GO:0003700">
    <property type="term" value="F:DNA-binding transcription factor activity"/>
    <property type="evidence" value="ECO:0007669"/>
    <property type="project" value="TreeGrafter"/>
</dbReference>
<organism evidence="5">
    <name type="scientific">Paenibacillus sp. AN1007</name>
    <dbReference type="NCBI Taxonomy" id="3151385"/>
    <lineage>
        <taxon>Bacteria</taxon>
        <taxon>Bacillati</taxon>
        <taxon>Bacillota</taxon>
        <taxon>Bacilli</taxon>
        <taxon>Bacillales</taxon>
        <taxon>Paenibacillaceae</taxon>
        <taxon>Paenibacillus</taxon>
    </lineage>
</organism>
<dbReference type="Pfam" id="PF13377">
    <property type="entry name" value="Peripla_BP_3"/>
    <property type="match status" value="1"/>
</dbReference>
<keyword evidence="3" id="KW-0804">Transcription</keyword>
<sequence length="327" mass="36694">MPTIIDISRASGLSKSTVSRVLNNHPHVSDESRAKVKEAVQKLGYVRNTHGVQLRLQESRHIGVIVPDVEHPFFSQLVSELSRSLGSRAYRVVIYQTEFSRTLEKEVYERLLRREMDAVIIAHSNYTEKEIKECIGTGVGIICNEAMEGEFLDVFRLDEQDAVYQAASYLLSRGREQLLFGMDHETPLQQKRWAGFQQAHQESGKVCLRSQCHSGLITMQDGYAWGERIFTAASWPDGIITGSDYAAAGLLKAAQKYGVLIPEQVSVIGFDNHPVSLMTTPELTTLPNRIPEMVRDVTECLIQRLEGMRSAPVLRTYQTSLIIRGSG</sequence>
<keyword evidence="1" id="KW-0805">Transcription regulation</keyword>
<dbReference type="SUPFAM" id="SSF47413">
    <property type="entry name" value="lambda repressor-like DNA-binding domains"/>
    <property type="match status" value="1"/>
</dbReference>
<evidence type="ECO:0000313" key="5">
    <source>
        <dbReference type="EMBL" id="XCP93631.1"/>
    </source>
</evidence>
<dbReference type="InterPro" id="IPR000843">
    <property type="entry name" value="HTH_LacI"/>
</dbReference>
<evidence type="ECO:0000259" key="4">
    <source>
        <dbReference type="PROSITE" id="PS50932"/>
    </source>
</evidence>
<dbReference type="SMART" id="SM00354">
    <property type="entry name" value="HTH_LACI"/>
    <property type="match status" value="1"/>
</dbReference>
<dbReference type="Gene3D" id="3.40.50.2300">
    <property type="match status" value="2"/>
</dbReference>
<keyword evidence="2 5" id="KW-0238">DNA-binding</keyword>
<protein>
    <submittedName>
        <fullName evidence="5">LacI family DNA-binding transcriptional regulator</fullName>
    </submittedName>
</protein>
<feature type="domain" description="HTH lacI-type" evidence="4">
    <location>
        <begin position="2"/>
        <end position="56"/>
    </location>
</feature>
<evidence type="ECO:0000256" key="2">
    <source>
        <dbReference type="ARBA" id="ARBA00023125"/>
    </source>
</evidence>
<proteinExistence type="predicted"/>